<evidence type="ECO:0000313" key="2">
    <source>
        <dbReference type="Proteomes" id="UP000006787"/>
    </source>
</evidence>
<dbReference type="AlphaFoldDB" id="K2PMG0"/>
<evidence type="ECO:0000313" key="1">
    <source>
        <dbReference type="EMBL" id="EKF52500.1"/>
    </source>
</evidence>
<dbReference type="Proteomes" id="UP000006787">
    <property type="component" value="Unassembled WGS sequence"/>
</dbReference>
<name>K2PMG0_9LACT</name>
<accession>K2PMG0</accession>
<comment type="caution">
    <text evidence="1">The sequence shown here is derived from an EMBL/GenBank/DDBJ whole genome shotgun (WGS) entry which is preliminary data.</text>
</comment>
<organism evidence="1 2">
    <name type="scientific">Lactococcus garvieae DCC43</name>
    <dbReference type="NCBI Taxonomy" id="1231377"/>
    <lineage>
        <taxon>Bacteria</taxon>
        <taxon>Bacillati</taxon>
        <taxon>Bacillota</taxon>
        <taxon>Bacilli</taxon>
        <taxon>Lactobacillales</taxon>
        <taxon>Streptococcaceae</taxon>
        <taxon>Lactococcus</taxon>
    </lineage>
</organism>
<protein>
    <submittedName>
        <fullName evidence="1">Uncharacterized protein</fullName>
    </submittedName>
</protein>
<sequence>MRVKKEKDGSRTFTYSGNLEKEIEKVGKNLLKVEKELLFVEEAYLRVKKQRDSLLARKENYRSFIRVGTEELNKEKS</sequence>
<dbReference type="PATRIC" id="fig|1231377.3.peg.73"/>
<reference evidence="1 2" key="1">
    <citation type="journal article" date="2012" name="J. Bacteriol.">
        <title>Genome Sequence of the Bacteriocin-Producing Strain Lactococcus garvieae DCC43.</title>
        <authorList>
            <person name="Gabrielsen C."/>
            <person name="Brede D.A."/>
            <person name="Hernandez P.E."/>
            <person name="Nes I.F."/>
            <person name="Diep D.B."/>
        </authorList>
    </citation>
    <scope>NUCLEOTIDE SEQUENCE [LARGE SCALE GENOMIC DNA]</scope>
    <source>
        <strain evidence="1 2">DCC43</strain>
    </source>
</reference>
<gene>
    <name evidence="1" type="ORF">C426_0075</name>
</gene>
<proteinExistence type="predicted"/>
<dbReference type="EMBL" id="AMQS01000001">
    <property type="protein sequence ID" value="EKF52500.1"/>
    <property type="molecule type" value="Genomic_DNA"/>
</dbReference>
<dbReference type="RefSeq" id="WP_003134473.1">
    <property type="nucleotide sequence ID" value="NZ_AMQS01000001.1"/>
</dbReference>